<gene>
    <name evidence="1" type="ORF">ACFQND_04370</name>
</gene>
<dbReference type="EMBL" id="JBHSRS010000013">
    <property type="protein sequence ID" value="MFC6280460.1"/>
    <property type="molecule type" value="Genomic_DNA"/>
</dbReference>
<dbReference type="SUPFAM" id="SSF53187">
    <property type="entry name" value="Zn-dependent exopeptidases"/>
    <property type="match status" value="1"/>
</dbReference>
<proteinExistence type="predicted"/>
<reference evidence="2" key="1">
    <citation type="journal article" date="2019" name="Int. J. Syst. Evol. Microbiol.">
        <title>The Global Catalogue of Microorganisms (GCM) 10K type strain sequencing project: providing services to taxonomists for standard genome sequencing and annotation.</title>
        <authorList>
            <consortium name="The Broad Institute Genomics Platform"/>
            <consortium name="The Broad Institute Genome Sequencing Center for Infectious Disease"/>
            <person name="Wu L."/>
            <person name="Ma J."/>
        </authorList>
    </citation>
    <scope>NUCLEOTIDE SEQUENCE [LARGE SCALE GENOMIC DNA]</scope>
    <source>
        <strain evidence="2">CCUG 39402</strain>
    </source>
</reference>
<sequence>MIGVTQAFSKSYAEARVKFLEAAATAGLAVESQLHPEAGRDGEVLAMDVVRDGPADARSLLIVSSACHGVEGYCGSGVQVFALHDAEWRAKAEAQGVAVLYVHALNPYGFSHVRRTTHENVDLNRNFQDFSQPLPVNEAYRELQPLLLPDEWPPTEANAAATGRYISEKGMEAYQAAITRGQHEFPEGLFFGGTAPTWSNRTLRKVLQTYGKNASRVAWIDIHTGLGPSGIGERICACRDDKAALARARAWWDNGGTTPVTSIYDGSSSSAFLTGLMWNSIYEECPQAEYTGIAMEYGTLPPFEMMQALRGEHWLNIHRDAPPALAAQIKTQMMDAFYVDTDAWKGQIISQARQSLFQAVDGLGS</sequence>
<dbReference type="Proteomes" id="UP001596270">
    <property type="component" value="Unassembled WGS sequence"/>
</dbReference>
<dbReference type="InterPro" id="IPR021259">
    <property type="entry name" value="DUF2817"/>
</dbReference>
<evidence type="ECO:0000313" key="1">
    <source>
        <dbReference type="EMBL" id="MFC6280460.1"/>
    </source>
</evidence>
<accession>A0ABW1TUG8</accession>
<keyword evidence="2" id="KW-1185">Reference proteome</keyword>
<comment type="caution">
    <text evidence="1">The sequence shown here is derived from an EMBL/GenBank/DDBJ whole genome shotgun (WGS) entry which is preliminary data.</text>
</comment>
<name>A0ABW1TUG8_9BURK</name>
<evidence type="ECO:0000313" key="2">
    <source>
        <dbReference type="Proteomes" id="UP001596270"/>
    </source>
</evidence>
<dbReference type="Pfam" id="PF10994">
    <property type="entry name" value="DUF2817"/>
    <property type="match status" value="1"/>
</dbReference>
<dbReference type="Gene3D" id="3.40.630.10">
    <property type="entry name" value="Zn peptidases"/>
    <property type="match status" value="1"/>
</dbReference>
<dbReference type="RefSeq" id="WP_371437893.1">
    <property type="nucleotide sequence ID" value="NZ_JBHSRS010000013.1"/>
</dbReference>
<dbReference type="CDD" id="cd06233">
    <property type="entry name" value="M14-like"/>
    <property type="match status" value="1"/>
</dbReference>
<organism evidence="1 2">
    <name type="scientific">Polaromonas aquatica</name>
    <dbReference type="NCBI Taxonomy" id="332657"/>
    <lineage>
        <taxon>Bacteria</taxon>
        <taxon>Pseudomonadati</taxon>
        <taxon>Pseudomonadota</taxon>
        <taxon>Betaproteobacteria</taxon>
        <taxon>Burkholderiales</taxon>
        <taxon>Comamonadaceae</taxon>
        <taxon>Polaromonas</taxon>
    </lineage>
</organism>
<protein>
    <submittedName>
        <fullName evidence="1">M14 family metallopeptidase</fullName>
    </submittedName>
</protein>